<keyword evidence="1" id="KW-0175">Coiled coil</keyword>
<feature type="coiled-coil region" evidence="1">
    <location>
        <begin position="65"/>
        <end position="106"/>
    </location>
</feature>
<reference evidence="2 3" key="1">
    <citation type="journal article" date="2013" name="Curr. Biol.">
        <title>The Genome of the Foraminiferan Reticulomyxa filosa.</title>
        <authorList>
            <person name="Glockner G."/>
            <person name="Hulsmann N."/>
            <person name="Schleicher M."/>
            <person name="Noegel A.A."/>
            <person name="Eichinger L."/>
            <person name="Gallinger C."/>
            <person name="Pawlowski J."/>
            <person name="Sierra R."/>
            <person name="Euteneuer U."/>
            <person name="Pillet L."/>
            <person name="Moustafa A."/>
            <person name="Platzer M."/>
            <person name="Groth M."/>
            <person name="Szafranski K."/>
            <person name="Schliwa M."/>
        </authorList>
    </citation>
    <scope>NUCLEOTIDE SEQUENCE [LARGE SCALE GENOMIC DNA]</scope>
</reference>
<evidence type="ECO:0000256" key="1">
    <source>
        <dbReference type="SAM" id="Coils"/>
    </source>
</evidence>
<feature type="non-terminal residue" evidence="2">
    <location>
        <position position="109"/>
    </location>
</feature>
<organism evidence="2 3">
    <name type="scientific">Reticulomyxa filosa</name>
    <dbReference type="NCBI Taxonomy" id="46433"/>
    <lineage>
        <taxon>Eukaryota</taxon>
        <taxon>Sar</taxon>
        <taxon>Rhizaria</taxon>
        <taxon>Retaria</taxon>
        <taxon>Foraminifera</taxon>
        <taxon>Monothalamids</taxon>
        <taxon>Reticulomyxidae</taxon>
        <taxon>Reticulomyxa</taxon>
    </lineage>
</organism>
<dbReference type="EMBL" id="ASPP01049225">
    <property type="protein sequence ID" value="ETN97590.1"/>
    <property type="molecule type" value="Genomic_DNA"/>
</dbReference>
<keyword evidence="3" id="KW-1185">Reference proteome</keyword>
<sequence length="109" mass="12974">MELEKTKHESTEANTELEQLKSELQKVTLQFETSKQFCRTASFHFFFRDLDFWALLKRLIAEQWLEDTKAELETTKTELEATKTELKTTKTELERARIEMSKVRANLEK</sequence>
<proteinExistence type="predicted"/>
<protein>
    <submittedName>
        <fullName evidence="2">Undecaprenyl pyrophosphate phosphatase</fullName>
    </submittedName>
</protein>
<evidence type="ECO:0000313" key="2">
    <source>
        <dbReference type="EMBL" id="ETN97590.1"/>
    </source>
</evidence>
<evidence type="ECO:0000313" key="3">
    <source>
        <dbReference type="Proteomes" id="UP000023152"/>
    </source>
</evidence>
<dbReference type="AlphaFoldDB" id="X6L805"/>
<name>X6L805_RETFI</name>
<dbReference type="Proteomes" id="UP000023152">
    <property type="component" value="Unassembled WGS sequence"/>
</dbReference>
<gene>
    <name evidence="2" type="ORF">RFI_39939</name>
</gene>
<feature type="coiled-coil region" evidence="1">
    <location>
        <begin position="3"/>
        <end position="30"/>
    </location>
</feature>
<accession>X6L805</accession>
<comment type="caution">
    <text evidence="2">The sequence shown here is derived from an EMBL/GenBank/DDBJ whole genome shotgun (WGS) entry which is preliminary data.</text>
</comment>